<keyword evidence="3" id="KW-1185">Reference proteome</keyword>
<proteinExistence type="predicted"/>
<sequence length="147" mass="16138">MTLFARPSGLERAPTAQISGPPRLFSRGPVAADRWNMFEARTAAATVSTRVRSWTVLEPRSRSTARSLLYGIINRVFSTLRSHFARFDRVAVAAPAARALGLCAILLDFTTARAWSALKSWKRNAGPRAARARNDVALFLVTPNGLK</sequence>
<feature type="region of interest" description="Disordered" evidence="1">
    <location>
        <begin position="1"/>
        <end position="22"/>
    </location>
</feature>
<dbReference type="Proteomes" id="UP000299102">
    <property type="component" value="Unassembled WGS sequence"/>
</dbReference>
<gene>
    <name evidence="2" type="ORF">EVAR_83410_1</name>
</gene>
<evidence type="ECO:0000256" key="1">
    <source>
        <dbReference type="SAM" id="MobiDB-lite"/>
    </source>
</evidence>
<dbReference type="EMBL" id="BGZK01000104">
    <property type="protein sequence ID" value="GBP19097.1"/>
    <property type="molecule type" value="Genomic_DNA"/>
</dbReference>
<comment type="caution">
    <text evidence="2">The sequence shown here is derived from an EMBL/GenBank/DDBJ whole genome shotgun (WGS) entry which is preliminary data.</text>
</comment>
<dbReference type="AlphaFoldDB" id="A0A4C1TYK3"/>
<accession>A0A4C1TYK3</accession>
<protein>
    <submittedName>
        <fullName evidence="2">Uncharacterized protein</fullName>
    </submittedName>
</protein>
<name>A0A4C1TYK3_EUMVA</name>
<organism evidence="2 3">
    <name type="scientific">Eumeta variegata</name>
    <name type="common">Bagworm moth</name>
    <name type="synonym">Eumeta japonica</name>
    <dbReference type="NCBI Taxonomy" id="151549"/>
    <lineage>
        <taxon>Eukaryota</taxon>
        <taxon>Metazoa</taxon>
        <taxon>Ecdysozoa</taxon>
        <taxon>Arthropoda</taxon>
        <taxon>Hexapoda</taxon>
        <taxon>Insecta</taxon>
        <taxon>Pterygota</taxon>
        <taxon>Neoptera</taxon>
        <taxon>Endopterygota</taxon>
        <taxon>Lepidoptera</taxon>
        <taxon>Glossata</taxon>
        <taxon>Ditrysia</taxon>
        <taxon>Tineoidea</taxon>
        <taxon>Psychidae</taxon>
        <taxon>Oiketicinae</taxon>
        <taxon>Eumeta</taxon>
    </lineage>
</organism>
<evidence type="ECO:0000313" key="2">
    <source>
        <dbReference type="EMBL" id="GBP19097.1"/>
    </source>
</evidence>
<reference evidence="2 3" key="1">
    <citation type="journal article" date="2019" name="Commun. Biol.">
        <title>The bagworm genome reveals a unique fibroin gene that provides high tensile strength.</title>
        <authorList>
            <person name="Kono N."/>
            <person name="Nakamura H."/>
            <person name="Ohtoshi R."/>
            <person name="Tomita M."/>
            <person name="Numata K."/>
            <person name="Arakawa K."/>
        </authorList>
    </citation>
    <scope>NUCLEOTIDE SEQUENCE [LARGE SCALE GENOMIC DNA]</scope>
</reference>
<evidence type="ECO:0000313" key="3">
    <source>
        <dbReference type="Proteomes" id="UP000299102"/>
    </source>
</evidence>